<dbReference type="Pfam" id="PF00651">
    <property type="entry name" value="BTB"/>
    <property type="match status" value="1"/>
</dbReference>
<dbReference type="InterPro" id="IPR000210">
    <property type="entry name" value="BTB/POZ_dom"/>
</dbReference>
<dbReference type="EMBL" id="ML992681">
    <property type="protein sequence ID" value="KAF2210380.1"/>
    <property type="molecule type" value="Genomic_DNA"/>
</dbReference>
<dbReference type="SUPFAM" id="SSF54695">
    <property type="entry name" value="POZ domain"/>
    <property type="match status" value="1"/>
</dbReference>
<evidence type="ECO:0000259" key="1">
    <source>
        <dbReference type="PROSITE" id="PS50097"/>
    </source>
</evidence>
<dbReference type="Proteomes" id="UP000799539">
    <property type="component" value="Unassembled WGS sequence"/>
</dbReference>
<protein>
    <recommendedName>
        <fullName evidence="1">BTB domain-containing protein</fullName>
    </recommendedName>
</protein>
<reference evidence="2" key="1">
    <citation type="journal article" date="2020" name="Stud. Mycol.">
        <title>101 Dothideomycetes genomes: a test case for predicting lifestyles and emergence of pathogens.</title>
        <authorList>
            <person name="Haridas S."/>
            <person name="Albert R."/>
            <person name="Binder M."/>
            <person name="Bloem J."/>
            <person name="Labutti K."/>
            <person name="Salamov A."/>
            <person name="Andreopoulos B."/>
            <person name="Baker S."/>
            <person name="Barry K."/>
            <person name="Bills G."/>
            <person name="Bluhm B."/>
            <person name="Cannon C."/>
            <person name="Castanera R."/>
            <person name="Culley D."/>
            <person name="Daum C."/>
            <person name="Ezra D."/>
            <person name="Gonzalez J."/>
            <person name="Henrissat B."/>
            <person name="Kuo A."/>
            <person name="Liang C."/>
            <person name="Lipzen A."/>
            <person name="Lutzoni F."/>
            <person name="Magnuson J."/>
            <person name="Mondo S."/>
            <person name="Nolan M."/>
            <person name="Ohm R."/>
            <person name="Pangilinan J."/>
            <person name="Park H.-J."/>
            <person name="Ramirez L."/>
            <person name="Alfaro M."/>
            <person name="Sun H."/>
            <person name="Tritt A."/>
            <person name="Yoshinaga Y."/>
            <person name="Zwiers L.-H."/>
            <person name="Turgeon B."/>
            <person name="Goodwin S."/>
            <person name="Spatafora J."/>
            <person name="Crous P."/>
            <person name="Grigoriev I."/>
        </authorList>
    </citation>
    <scope>NUCLEOTIDE SEQUENCE</scope>
    <source>
        <strain evidence="2">SCOH1-5</strain>
    </source>
</reference>
<dbReference type="Gene3D" id="3.30.710.10">
    <property type="entry name" value="Potassium Channel Kv1.1, Chain A"/>
    <property type="match status" value="1"/>
</dbReference>
<dbReference type="OrthoDB" id="194443at2759"/>
<accession>A0A6A6FAD0</accession>
<dbReference type="PANTHER" id="PTHR47843">
    <property type="entry name" value="BTB DOMAIN-CONTAINING PROTEIN-RELATED"/>
    <property type="match status" value="1"/>
</dbReference>
<sequence length="307" mass="35066">MAGAPPPPKKMRTGEAVLDGHIHDSNATFDMKDIYNTKLVKIVVGRPVGLQPKTFKVSREQVCAHSTYLAAAFKKDFKEAHEKTVTLEQFTPEVFAIFLTFIHTLGITFAWPDAKVDIPDPKDPTTWSYDVLIECYILGDYIGARAFRDRIFETIQLTLMQDDDGGLCGADLRMAYEMTPENSQLRKLLVEDMCTRQVHSANIYHLYGDFVGPPMQFMIDYQYRMNRWAAALVCEHCSQASTCHQPCDSKHHTREDAVLDPLLNWCRYHEHETEEQKELCKWKARALEERLEQEGGEDGEAADNDGQ</sequence>
<organism evidence="2 3">
    <name type="scientific">Cercospora zeae-maydis SCOH1-5</name>
    <dbReference type="NCBI Taxonomy" id="717836"/>
    <lineage>
        <taxon>Eukaryota</taxon>
        <taxon>Fungi</taxon>
        <taxon>Dikarya</taxon>
        <taxon>Ascomycota</taxon>
        <taxon>Pezizomycotina</taxon>
        <taxon>Dothideomycetes</taxon>
        <taxon>Dothideomycetidae</taxon>
        <taxon>Mycosphaerellales</taxon>
        <taxon>Mycosphaerellaceae</taxon>
        <taxon>Cercospora</taxon>
    </lineage>
</organism>
<evidence type="ECO:0000313" key="3">
    <source>
        <dbReference type="Proteomes" id="UP000799539"/>
    </source>
</evidence>
<dbReference type="AlphaFoldDB" id="A0A6A6FAD0"/>
<dbReference type="InterPro" id="IPR011333">
    <property type="entry name" value="SKP1/BTB/POZ_sf"/>
</dbReference>
<evidence type="ECO:0000313" key="2">
    <source>
        <dbReference type="EMBL" id="KAF2210380.1"/>
    </source>
</evidence>
<dbReference type="PROSITE" id="PS50097">
    <property type="entry name" value="BTB"/>
    <property type="match status" value="1"/>
</dbReference>
<gene>
    <name evidence="2" type="ORF">CERZMDRAFT_99442</name>
</gene>
<dbReference type="CDD" id="cd18186">
    <property type="entry name" value="BTB_POZ_ZBTB_KLHL-like"/>
    <property type="match status" value="1"/>
</dbReference>
<feature type="domain" description="BTB" evidence="1">
    <location>
        <begin position="38"/>
        <end position="111"/>
    </location>
</feature>
<keyword evidence="3" id="KW-1185">Reference proteome</keyword>
<dbReference type="PANTHER" id="PTHR47843:SF2">
    <property type="entry name" value="BTB DOMAIN-CONTAINING PROTEIN"/>
    <property type="match status" value="1"/>
</dbReference>
<proteinExistence type="predicted"/>
<name>A0A6A6FAD0_9PEZI</name>